<dbReference type="AlphaFoldDB" id="A0A5B7GTX4"/>
<evidence type="ECO:0000313" key="2">
    <source>
        <dbReference type="Proteomes" id="UP000324222"/>
    </source>
</evidence>
<organism evidence="1 2">
    <name type="scientific">Portunus trituberculatus</name>
    <name type="common">Swimming crab</name>
    <name type="synonym">Neptunus trituberculatus</name>
    <dbReference type="NCBI Taxonomy" id="210409"/>
    <lineage>
        <taxon>Eukaryota</taxon>
        <taxon>Metazoa</taxon>
        <taxon>Ecdysozoa</taxon>
        <taxon>Arthropoda</taxon>
        <taxon>Crustacea</taxon>
        <taxon>Multicrustacea</taxon>
        <taxon>Malacostraca</taxon>
        <taxon>Eumalacostraca</taxon>
        <taxon>Eucarida</taxon>
        <taxon>Decapoda</taxon>
        <taxon>Pleocyemata</taxon>
        <taxon>Brachyura</taxon>
        <taxon>Eubrachyura</taxon>
        <taxon>Portunoidea</taxon>
        <taxon>Portunidae</taxon>
        <taxon>Portuninae</taxon>
        <taxon>Portunus</taxon>
    </lineage>
</organism>
<dbReference type="Proteomes" id="UP000324222">
    <property type="component" value="Unassembled WGS sequence"/>
</dbReference>
<gene>
    <name evidence="1" type="ORF">E2C01_054523</name>
</gene>
<proteinExistence type="predicted"/>
<keyword evidence="2" id="KW-1185">Reference proteome</keyword>
<sequence>MTGKGGGDADVKPITRYRFFEDEQNSTLNQNSIKLETFKPATPNSDLTTAAPTKTNAIIEYDPK</sequence>
<reference evidence="1 2" key="1">
    <citation type="submission" date="2019-05" db="EMBL/GenBank/DDBJ databases">
        <title>Another draft genome of Portunus trituberculatus and its Hox gene families provides insights of decapod evolution.</title>
        <authorList>
            <person name="Jeong J.-H."/>
            <person name="Song I."/>
            <person name="Kim S."/>
            <person name="Choi T."/>
            <person name="Kim D."/>
            <person name="Ryu S."/>
            <person name="Kim W."/>
        </authorList>
    </citation>
    <scope>NUCLEOTIDE SEQUENCE [LARGE SCALE GENOMIC DNA]</scope>
    <source>
        <tissue evidence="1">Muscle</tissue>
    </source>
</reference>
<evidence type="ECO:0000313" key="1">
    <source>
        <dbReference type="EMBL" id="MPC60478.1"/>
    </source>
</evidence>
<dbReference type="EMBL" id="VSRR010017567">
    <property type="protein sequence ID" value="MPC60478.1"/>
    <property type="molecule type" value="Genomic_DNA"/>
</dbReference>
<protein>
    <submittedName>
        <fullName evidence="1">Uncharacterized protein</fullName>
    </submittedName>
</protein>
<comment type="caution">
    <text evidence="1">The sequence shown here is derived from an EMBL/GenBank/DDBJ whole genome shotgun (WGS) entry which is preliminary data.</text>
</comment>
<name>A0A5B7GTX4_PORTR</name>
<accession>A0A5B7GTX4</accession>